<dbReference type="RefSeq" id="WP_045669563.1">
    <property type="nucleotide sequence ID" value="NZ_CP011058.1"/>
</dbReference>
<feature type="domain" description="Carboxyltransferase" evidence="4">
    <location>
        <begin position="24"/>
        <end position="321"/>
    </location>
</feature>
<organism evidence="5 6">
    <name type="scientific">Paenibacillus beijingensis</name>
    <dbReference type="NCBI Taxonomy" id="1126833"/>
    <lineage>
        <taxon>Bacteria</taxon>
        <taxon>Bacillati</taxon>
        <taxon>Bacillota</taxon>
        <taxon>Bacilli</taxon>
        <taxon>Bacillales</taxon>
        <taxon>Paenibacillaceae</taxon>
        <taxon>Paenibacillus</taxon>
    </lineage>
</organism>
<dbReference type="Gene3D" id="2.40.100.10">
    <property type="entry name" value="Cyclophilin-like"/>
    <property type="match status" value="1"/>
</dbReference>
<evidence type="ECO:0000256" key="3">
    <source>
        <dbReference type="ARBA" id="ARBA00022840"/>
    </source>
</evidence>
<evidence type="ECO:0000313" key="5">
    <source>
        <dbReference type="EMBL" id="AJY74127.1"/>
    </source>
</evidence>
<evidence type="ECO:0000313" key="6">
    <source>
        <dbReference type="Proteomes" id="UP000032633"/>
    </source>
</evidence>
<evidence type="ECO:0000256" key="1">
    <source>
        <dbReference type="ARBA" id="ARBA00022741"/>
    </source>
</evidence>
<dbReference type="EMBL" id="CP011058">
    <property type="protein sequence ID" value="AJY74127.1"/>
    <property type="molecule type" value="Genomic_DNA"/>
</dbReference>
<dbReference type="OrthoDB" id="9782422at2"/>
<keyword evidence="2" id="KW-0378">Hydrolase</keyword>
<dbReference type="SUPFAM" id="SSF50891">
    <property type="entry name" value="Cyclophilin-like"/>
    <property type="match status" value="1"/>
</dbReference>
<dbReference type="STRING" id="1126833.VN24_05340"/>
<dbReference type="Proteomes" id="UP000032633">
    <property type="component" value="Chromosome"/>
</dbReference>
<keyword evidence="1" id="KW-0547">Nucleotide-binding</keyword>
<dbReference type="KEGG" id="pbj:VN24_05340"/>
<dbReference type="InterPro" id="IPR052708">
    <property type="entry name" value="PxpC"/>
</dbReference>
<dbReference type="PATRIC" id="fig|1126833.4.peg.1181"/>
<reference evidence="6" key="2">
    <citation type="submission" date="2015-03" db="EMBL/GenBank/DDBJ databases">
        <title>Genome sequence of Paenibacillus beijingensis strain DSM 24997T.</title>
        <authorList>
            <person name="Kwak Y."/>
            <person name="Shin J.-H."/>
        </authorList>
    </citation>
    <scope>NUCLEOTIDE SEQUENCE [LARGE SCALE GENOMIC DNA]</scope>
    <source>
        <strain evidence="6">DSM 24997</strain>
    </source>
</reference>
<dbReference type="InterPro" id="IPR003778">
    <property type="entry name" value="CT_A_B"/>
</dbReference>
<dbReference type="SMART" id="SM00797">
    <property type="entry name" value="AHS2"/>
    <property type="match status" value="1"/>
</dbReference>
<evidence type="ECO:0000256" key="2">
    <source>
        <dbReference type="ARBA" id="ARBA00022801"/>
    </source>
</evidence>
<gene>
    <name evidence="5" type="ORF">VN24_05340</name>
</gene>
<dbReference type="Pfam" id="PF02626">
    <property type="entry name" value="CT_A_B"/>
    <property type="match status" value="1"/>
</dbReference>
<name>A0A0D5NGR3_9BACL</name>
<proteinExistence type="predicted"/>
<sequence>MSFRIGNPGLLTTVQDLGRFGYQRQGVIVSGAMDRFALRMANLLVGNAEGEAALEATLIGPEITFGQDALISVCGGDLSAEVGGRPLPMWRPVWIRAGQTLRFGGCRSGARAYVAVAGGIGVPIVMESRSTYLRAGLGGCEGRALKEGDELSVGIPSALSAQYMERLKRVAGTSPFAAPSWFAGGSTLPGYSEHPAIRFVPGRDYSSFAEESRQWFEGRSYRVTPQSDRMGYRLEGPPLSLKERLEPISSAVATGTVQVPEGGQPIMLMADRQTIGGYPVVAQVVTADLPLLAQLRPGQRVRFAPVTIEQAEELYILGELELRQAAAAIAHYMKESR</sequence>
<dbReference type="GO" id="GO:0005524">
    <property type="term" value="F:ATP binding"/>
    <property type="evidence" value="ECO:0007669"/>
    <property type="project" value="UniProtKB-KW"/>
</dbReference>
<keyword evidence="6" id="KW-1185">Reference proteome</keyword>
<dbReference type="NCBIfam" id="TIGR00724">
    <property type="entry name" value="urea_amlyse_rel"/>
    <property type="match status" value="1"/>
</dbReference>
<dbReference type="GO" id="GO:0016787">
    <property type="term" value="F:hydrolase activity"/>
    <property type="evidence" value="ECO:0007669"/>
    <property type="project" value="UniProtKB-KW"/>
</dbReference>
<dbReference type="AlphaFoldDB" id="A0A0D5NGR3"/>
<dbReference type="HOGENOM" id="CLU_028967_0_0_9"/>
<evidence type="ECO:0000259" key="4">
    <source>
        <dbReference type="SMART" id="SM00797"/>
    </source>
</evidence>
<keyword evidence="3" id="KW-0067">ATP-binding</keyword>
<accession>A0A0D5NGR3</accession>
<dbReference type="PANTHER" id="PTHR43309:SF5">
    <property type="entry name" value="5-OXOPROLINASE SUBUNIT C"/>
    <property type="match status" value="1"/>
</dbReference>
<protein>
    <submittedName>
        <fullName evidence="5">KipI antagonist</fullName>
    </submittedName>
</protein>
<reference evidence="5 6" key="1">
    <citation type="journal article" date="2015" name="J. Biotechnol.">
        <title>Complete genome sequence of Paenibacillus beijingensis 7188(T) (=DSM 24997(T)), a novel rhizobacterium from jujube garden soil.</title>
        <authorList>
            <person name="Kwak Y."/>
            <person name="Shin J.H."/>
        </authorList>
    </citation>
    <scope>NUCLEOTIDE SEQUENCE [LARGE SCALE GENOMIC DNA]</scope>
    <source>
        <strain evidence="5 6">DSM 24997</strain>
    </source>
</reference>
<dbReference type="PANTHER" id="PTHR43309">
    <property type="entry name" value="5-OXOPROLINASE SUBUNIT C"/>
    <property type="match status" value="1"/>
</dbReference>
<dbReference type="InterPro" id="IPR029000">
    <property type="entry name" value="Cyclophilin-like_dom_sf"/>
</dbReference>